<reference evidence="2 3" key="1">
    <citation type="submission" date="2023-08" db="EMBL/GenBank/DDBJ databases">
        <title>A Necator americanus chromosomal reference genome.</title>
        <authorList>
            <person name="Ilik V."/>
            <person name="Petrzelkova K.J."/>
            <person name="Pardy F."/>
            <person name="Fuh T."/>
            <person name="Niatou-Singa F.S."/>
            <person name="Gouil Q."/>
            <person name="Baker L."/>
            <person name="Ritchie M.E."/>
            <person name="Jex A.R."/>
            <person name="Gazzola D."/>
            <person name="Li H."/>
            <person name="Toshio Fujiwara R."/>
            <person name="Zhan B."/>
            <person name="Aroian R.V."/>
            <person name="Pafco B."/>
            <person name="Schwarz E.M."/>
        </authorList>
    </citation>
    <scope>NUCLEOTIDE SEQUENCE [LARGE SCALE GENOMIC DNA]</scope>
    <source>
        <strain evidence="2 3">Aroian</strain>
        <tissue evidence="2">Whole animal</tissue>
    </source>
</reference>
<accession>A0ABR1C0R9</accession>
<organism evidence="2 3">
    <name type="scientific">Necator americanus</name>
    <name type="common">Human hookworm</name>
    <dbReference type="NCBI Taxonomy" id="51031"/>
    <lineage>
        <taxon>Eukaryota</taxon>
        <taxon>Metazoa</taxon>
        <taxon>Ecdysozoa</taxon>
        <taxon>Nematoda</taxon>
        <taxon>Chromadorea</taxon>
        <taxon>Rhabditida</taxon>
        <taxon>Rhabditina</taxon>
        <taxon>Rhabditomorpha</taxon>
        <taxon>Strongyloidea</taxon>
        <taxon>Ancylostomatidae</taxon>
        <taxon>Bunostominae</taxon>
        <taxon>Necator</taxon>
    </lineage>
</organism>
<evidence type="ECO:0000313" key="3">
    <source>
        <dbReference type="Proteomes" id="UP001303046"/>
    </source>
</evidence>
<keyword evidence="3" id="KW-1185">Reference proteome</keyword>
<proteinExistence type="predicted"/>
<comment type="caution">
    <text evidence="2">The sequence shown here is derived from an EMBL/GenBank/DDBJ whole genome shotgun (WGS) entry which is preliminary data.</text>
</comment>
<dbReference type="EMBL" id="JAVFWL010000002">
    <property type="protein sequence ID" value="KAK6732154.1"/>
    <property type="molecule type" value="Genomic_DNA"/>
</dbReference>
<evidence type="ECO:0000256" key="1">
    <source>
        <dbReference type="SAM" id="MobiDB-lite"/>
    </source>
</evidence>
<name>A0ABR1C0R9_NECAM</name>
<evidence type="ECO:0000313" key="2">
    <source>
        <dbReference type="EMBL" id="KAK6732154.1"/>
    </source>
</evidence>
<dbReference type="Proteomes" id="UP001303046">
    <property type="component" value="Unassembled WGS sequence"/>
</dbReference>
<gene>
    <name evidence="2" type="primary">Necator_chrII.g4291</name>
    <name evidence="2" type="ORF">RB195_016499</name>
</gene>
<protein>
    <submittedName>
        <fullName evidence="2">Uncharacterized protein</fullName>
    </submittedName>
</protein>
<feature type="region of interest" description="Disordered" evidence="1">
    <location>
        <begin position="133"/>
        <end position="182"/>
    </location>
</feature>
<sequence>MINVSDHRLFNNFSACPCSYCRKAFSSLISSSFFPTGVRGLLRSRPAVTKFCESRPSPTLRRDEKLRGFARSVQEITESEEEEESAITTSRDTLRSPFVLVDSPFSQRRCSSLSSPLTTRKCLVPRLARGLSDPGVRRTSFGNQPLSPKFQDDSLGLPPIPEATTPITPVSQNVEEEKCNGK</sequence>